<evidence type="ECO:0000313" key="1">
    <source>
        <dbReference type="EMBL" id="GAA6498690.1"/>
    </source>
</evidence>
<dbReference type="SUPFAM" id="SSF53474">
    <property type="entry name" value="alpha/beta-Hydrolases"/>
    <property type="match status" value="1"/>
</dbReference>
<proteinExistence type="predicted"/>
<name>A0ABQ0BQ80_9FIRM</name>
<gene>
    <name evidence="1" type="ORF">K340107D12_15060</name>
</gene>
<dbReference type="RefSeq" id="WP_054352200.1">
    <property type="nucleotide sequence ID" value="NZ_AP031413.1"/>
</dbReference>
<sequence>MAHMKLEYKSAALTRGVSLEIFLPTDGWGAEVPFPYRTLYFLPGYSGDSDEIYTYLSMRRQSDLKGVAVVIVNGDNSFYVDHPRRNMNYSTFVGKEVVEMTRKLLPLSHKREDTYLAGVSMGGYGTLLNGMRYADTFGRIAAMSPAIDTYEVHENQPDAGFSIELLDNIFGSREEFLAGDTNLTKTYLDAFEKKELMPEVYVTCGRQDRLVYEQDKRFAEELQKAGVPIVYQESDGDHETDFWEGKMDAVFSFLTGIPEGSRNKIVLP</sequence>
<dbReference type="Pfam" id="PF00756">
    <property type="entry name" value="Esterase"/>
    <property type="match status" value="1"/>
</dbReference>
<dbReference type="PANTHER" id="PTHR48098:SF1">
    <property type="entry name" value="DIACYLGLYCEROL ACYLTRANSFERASE_MYCOLYLTRANSFERASE AG85A"/>
    <property type="match status" value="1"/>
</dbReference>
<dbReference type="InterPro" id="IPR029058">
    <property type="entry name" value="AB_hydrolase_fold"/>
</dbReference>
<dbReference type="GO" id="GO:0016787">
    <property type="term" value="F:hydrolase activity"/>
    <property type="evidence" value="ECO:0007669"/>
    <property type="project" value="UniProtKB-KW"/>
</dbReference>
<protein>
    <submittedName>
        <fullName evidence="1">Alpha/beta hydrolase-fold protein</fullName>
    </submittedName>
</protein>
<keyword evidence="2" id="KW-1185">Reference proteome</keyword>
<reference evidence="1 2" key="1">
    <citation type="submission" date="2024-04" db="EMBL/GenBank/DDBJ databases">
        <title>Defined microbial consortia suppress multidrug-resistant proinflammatory Enterobacteriaceae via ecological control.</title>
        <authorList>
            <person name="Furuichi M."/>
            <person name="Kawaguchi T."/>
            <person name="Pust M."/>
            <person name="Yasuma K."/>
            <person name="Plichta D."/>
            <person name="Hasegawa N."/>
            <person name="Ohya T."/>
            <person name="Bhattarai S."/>
            <person name="Sasajima S."/>
            <person name="Aoto Y."/>
            <person name="Tuganbaev T."/>
            <person name="Yaginuma M."/>
            <person name="Ueda M."/>
            <person name="Okahashi N."/>
            <person name="Amafuji K."/>
            <person name="Kiridooshi Y."/>
            <person name="Sugita K."/>
            <person name="Strazar M."/>
            <person name="Skelly A."/>
            <person name="Suda W."/>
            <person name="Hattori M."/>
            <person name="Nakamoto N."/>
            <person name="Caballero S."/>
            <person name="Norman J."/>
            <person name="Olle B."/>
            <person name="Tanoue T."/>
            <person name="Arita M."/>
            <person name="Bucci V."/>
            <person name="Atarashi K."/>
            <person name="Xavier R."/>
            <person name="Honda K."/>
        </authorList>
    </citation>
    <scope>NUCLEOTIDE SEQUENCE [LARGE SCALE GENOMIC DNA]</scope>
    <source>
        <strain evidence="2">k34-0107-D12</strain>
    </source>
</reference>
<dbReference type="Gene3D" id="3.40.50.1820">
    <property type="entry name" value="alpha/beta hydrolase"/>
    <property type="match status" value="1"/>
</dbReference>
<evidence type="ECO:0000313" key="2">
    <source>
        <dbReference type="Proteomes" id="UP001600941"/>
    </source>
</evidence>
<comment type="caution">
    <text evidence="1">The sequence shown here is derived from an EMBL/GenBank/DDBJ whole genome shotgun (WGS) entry which is preliminary data.</text>
</comment>
<dbReference type="InterPro" id="IPR050583">
    <property type="entry name" value="Mycobacterial_A85_antigen"/>
</dbReference>
<dbReference type="PANTHER" id="PTHR48098">
    <property type="entry name" value="ENTEROCHELIN ESTERASE-RELATED"/>
    <property type="match status" value="1"/>
</dbReference>
<dbReference type="EMBL" id="BAABZQ010000001">
    <property type="protein sequence ID" value="GAA6498690.1"/>
    <property type="molecule type" value="Genomic_DNA"/>
</dbReference>
<keyword evidence="1" id="KW-0378">Hydrolase</keyword>
<dbReference type="InterPro" id="IPR000801">
    <property type="entry name" value="Esterase-like"/>
</dbReference>
<dbReference type="Proteomes" id="UP001600941">
    <property type="component" value="Unassembled WGS sequence"/>
</dbReference>
<accession>A0ABQ0BQ80</accession>
<organism evidence="1 2">
    <name type="scientific">Blautia parvula</name>
    <dbReference type="NCBI Taxonomy" id="2877527"/>
    <lineage>
        <taxon>Bacteria</taxon>
        <taxon>Bacillati</taxon>
        <taxon>Bacillota</taxon>
        <taxon>Clostridia</taxon>
        <taxon>Lachnospirales</taxon>
        <taxon>Lachnospiraceae</taxon>
        <taxon>Blautia</taxon>
    </lineage>
</organism>